<evidence type="ECO:0000313" key="3">
    <source>
        <dbReference type="Proteomes" id="UP000247790"/>
    </source>
</evidence>
<dbReference type="Proteomes" id="UP000247790">
    <property type="component" value="Unassembled WGS sequence"/>
</dbReference>
<keyword evidence="4" id="KW-1185">Reference proteome</keyword>
<evidence type="ECO:0000313" key="4">
    <source>
        <dbReference type="Proteomes" id="UP000509327"/>
    </source>
</evidence>
<dbReference type="Proteomes" id="UP000509327">
    <property type="component" value="Chromosome"/>
</dbReference>
<reference evidence="2 4" key="2">
    <citation type="submission" date="2020-06" db="EMBL/GenBank/DDBJ databases">
        <title>Complete genome of Paenibacillus barcinonensis KACC11450.</title>
        <authorList>
            <person name="Kim M."/>
            <person name="Park Y.-J."/>
            <person name="Shin J.-H."/>
        </authorList>
    </citation>
    <scope>NUCLEOTIDE SEQUENCE [LARGE SCALE GENOMIC DNA]</scope>
    <source>
        <strain evidence="2 4">KACC11450</strain>
    </source>
</reference>
<dbReference type="RefSeq" id="WP_110897578.1">
    <property type="nucleotide sequence ID" value="NZ_CP054614.1"/>
</dbReference>
<dbReference type="InterPro" id="IPR038468">
    <property type="entry name" value="MmpS_C"/>
</dbReference>
<dbReference type="Gene3D" id="2.60.40.2880">
    <property type="entry name" value="MmpS1-5, C-terminal soluble domain"/>
    <property type="match status" value="1"/>
</dbReference>
<reference evidence="1 3" key="1">
    <citation type="submission" date="2018-06" db="EMBL/GenBank/DDBJ databases">
        <title>Genomic Encyclopedia of Type Strains, Phase III (KMG-III): the genomes of soil and plant-associated and newly described type strains.</title>
        <authorList>
            <person name="Whitman W."/>
        </authorList>
    </citation>
    <scope>NUCLEOTIDE SEQUENCE [LARGE SCALE GENOMIC DNA]</scope>
    <source>
        <strain evidence="1 3">CECT 7022</strain>
    </source>
</reference>
<dbReference type="EMBL" id="QJSW01000010">
    <property type="protein sequence ID" value="PYE48040.1"/>
    <property type="molecule type" value="Genomic_DNA"/>
</dbReference>
<organism evidence="1 3">
    <name type="scientific">Paenibacillus barcinonensis</name>
    <dbReference type="NCBI Taxonomy" id="198119"/>
    <lineage>
        <taxon>Bacteria</taxon>
        <taxon>Bacillati</taxon>
        <taxon>Bacillota</taxon>
        <taxon>Bacilli</taxon>
        <taxon>Bacillales</taxon>
        <taxon>Paenibacillaceae</taxon>
        <taxon>Paenibacillus</taxon>
    </lineage>
</organism>
<gene>
    <name evidence="1" type="ORF">DFQ00_110102</name>
    <name evidence="2" type="ORF">HUB98_01730</name>
</gene>
<accession>A0A2V4VTG7</accession>
<dbReference type="OrthoDB" id="2621361at2"/>
<evidence type="ECO:0000313" key="1">
    <source>
        <dbReference type="EMBL" id="PYE48040.1"/>
    </source>
</evidence>
<sequence>MNNNPSREKSKNNGLPALLAGLLMLCSACGTTEDTLQGTDREVSKRKAAQVTDVILVEVHVDSDRNSAVDLEVEINARKHPQSMYLESVELPYKETFVIPKDTFIPLTSTHVRARTNDGASWISCSILYDGELVVSHKSRGNNPRADCEKKFQLGPG</sequence>
<protein>
    <submittedName>
        <fullName evidence="1">Uncharacterized protein</fullName>
    </submittedName>
</protein>
<dbReference type="AlphaFoldDB" id="A0A2V4VTG7"/>
<dbReference type="EMBL" id="CP054614">
    <property type="protein sequence ID" value="QKS55154.1"/>
    <property type="molecule type" value="Genomic_DNA"/>
</dbReference>
<name>A0A2V4VTG7_PAEBA</name>
<proteinExistence type="predicted"/>
<evidence type="ECO:0000313" key="2">
    <source>
        <dbReference type="EMBL" id="QKS55154.1"/>
    </source>
</evidence>